<dbReference type="PANTHER" id="PTHR47926:SF436">
    <property type="entry name" value="PENTATRICOPEPTIDE REPEAT-CONTAINING PROTEIN ELI1, CHLOROPLASTIC-LIKE ISOFORM X2"/>
    <property type="match status" value="1"/>
</dbReference>
<dbReference type="PaxDb" id="3708-A0A078GYT6"/>
<sequence>MNNYIFIITLESNGFKLLLPHRLVDEGRSYFHQIKQENTYNHSPKLEHYGCLIDLLCRAGFLDEESQLVKTQPLVTKQKNRSYFYKYSPTKNSIFGAIEFILEMLLEMEFKDIGVYVLLSNIFCC</sequence>
<dbReference type="AlphaFoldDB" id="A0A078GYT6"/>
<organism evidence="1 2">
    <name type="scientific">Brassica napus</name>
    <name type="common">Rape</name>
    <dbReference type="NCBI Taxonomy" id="3708"/>
    <lineage>
        <taxon>Eukaryota</taxon>
        <taxon>Viridiplantae</taxon>
        <taxon>Streptophyta</taxon>
        <taxon>Embryophyta</taxon>
        <taxon>Tracheophyta</taxon>
        <taxon>Spermatophyta</taxon>
        <taxon>Magnoliopsida</taxon>
        <taxon>eudicotyledons</taxon>
        <taxon>Gunneridae</taxon>
        <taxon>Pentapetalae</taxon>
        <taxon>rosids</taxon>
        <taxon>malvids</taxon>
        <taxon>Brassicales</taxon>
        <taxon>Brassicaceae</taxon>
        <taxon>Brassiceae</taxon>
        <taxon>Brassica</taxon>
    </lineage>
</organism>
<dbReference type="InterPro" id="IPR046960">
    <property type="entry name" value="PPR_At4g14850-like_plant"/>
</dbReference>
<dbReference type="EMBL" id="LK032275">
    <property type="protein sequence ID" value="CDY31615.1"/>
    <property type="molecule type" value="Genomic_DNA"/>
</dbReference>
<dbReference type="GO" id="GO:0003723">
    <property type="term" value="F:RNA binding"/>
    <property type="evidence" value="ECO:0007669"/>
    <property type="project" value="InterPro"/>
</dbReference>
<keyword evidence="2" id="KW-1185">Reference proteome</keyword>
<evidence type="ECO:0000313" key="1">
    <source>
        <dbReference type="EMBL" id="CDY31615.1"/>
    </source>
</evidence>
<dbReference type="GO" id="GO:0009451">
    <property type="term" value="P:RNA modification"/>
    <property type="evidence" value="ECO:0007669"/>
    <property type="project" value="InterPro"/>
</dbReference>
<gene>
    <name evidence="1" type="primary">BnaA03g54370D</name>
    <name evidence="1" type="ORF">GSBRNA2T00050143001</name>
</gene>
<protein>
    <submittedName>
        <fullName evidence="1">BnaA03g54370D protein</fullName>
    </submittedName>
</protein>
<proteinExistence type="predicted"/>
<dbReference type="Gramene" id="CDY31615">
    <property type="protein sequence ID" value="CDY31615"/>
    <property type="gene ID" value="GSBRNA2T00050143001"/>
</dbReference>
<reference evidence="1 2" key="1">
    <citation type="journal article" date="2014" name="Science">
        <title>Plant genetics. Early allopolyploid evolution in the post-Neolithic Brassica napus oilseed genome.</title>
        <authorList>
            <person name="Chalhoub B."/>
            <person name="Denoeud F."/>
            <person name="Liu S."/>
            <person name="Parkin I.A."/>
            <person name="Tang H."/>
            <person name="Wang X."/>
            <person name="Chiquet J."/>
            <person name="Belcram H."/>
            <person name="Tong C."/>
            <person name="Samans B."/>
            <person name="Correa M."/>
            <person name="Da Silva C."/>
            <person name="Just J."/>
            <person name="Falentin C."/>
            <person name="Koh C.S."/>
            <person name="Le Clainche I."/>
            <person name="Bernard M."/>
            <person name="Bento P."/>
            <person name="Noel B."/>
            <person name="Labadie K."/>
            <person name="Alberti A."/>
            <person name="Charles M."/>
            <person name="Arnaud D."/>
            <person name="Guo H."/>
            <person name="Daviaud C."/>
            <person name="Alamery S."/>
            <person name="Jabbari K."/>
            <person name="Zhao M."/>
            <person name="Edger P.P."/>
            <person name="Chelaifa H."/>
            <person name="Tack D."/>
            <person name="Lassalle G."/>
            <person name="Mestiri I."/>
            <person name="Schnel N."/>
            <person name="Le Paslier M.C."/>
            <person name="Fan G."/>
            <person name="Renault V."/>
            <person name="Bayer P.E."/>
            <person name="Golicz A.A."/>
            <person name="Manoli S."/>
            <person name="Lee T.H."/>
            <person name="Thi V.H."/>
            <person name="Chalabi S."/>
            <person name="Hu Q."/>
            <person name="Fan C."/>
            <person name="Tollenaere R."/>
            <person name="Lu Y."/>
            <person name="Battail C."/>
            <person name="Shen J."/>
            <person name="Sidebottom C.H."/>
            <person name="Wang X."/>
            <person name="Canaguier A."/>
            <person name="Chauveau A."/>
            <person name="Berard A."/>
            <person name="Deniot G."/>
            <person name="Guan M."/>
            <person name="Liu Z."/>
            <person name="Sun F."/>
            <person name="Lim Y.P."/>
            <person name="Lyons E."/>
            <person name="Town C.D."/>
            <person name="Bancroft I."/>
            <person name="Wang X."/>
            <person name="Meng J."/>
            <person name="Ma J."/>
            <person name="Pires J.C."/>
            <person name="King G.J."/>
            <person name="Brunel D."/>
            <person name="Delourme R."/>
            <person name="Renard M."/>
            <person name="Aury J.M."/>
            <person name="Adams K.L."/>
            <person name="Batley J."/>
            <person name="Snowdon R.J."/>
            <person name="Tost J."/>
            <person name="Edwards D."/>
            <person name="Zhou Y."/>
            <person name="Hua W."/>
            <person name="Sharpe A.G."/>
            <person name="Paterson A.H."/>
            <person name="Guan C."/>
            <person name="Wincker P."/>
        </authorList>
    </citation>
    <scope>NUCLEOTIDE SEQUENCE [LARGE SCALE GENOMIC DNA]</scope>
    <source>
        <strain evidence="2">cv. Darmor-bzh</strain>
    </source>
</reference>
<evidence type="ECO:0000313" key="2">
    <source>
        <dbReference type="Proteomes" id="UP000028999"/>
    </source>
</evidence>
<dbReference type="PANTHER" id="PTHR47926">
    <property type="entry name" value="PENTATRICOPEPTIDE REPEAT-CONTAINING PROTEIN"/>
    <property type="match status" value="1"/>
</dbReference>
<dbReference type="Proteomes" id="UP000028999">
    <property type="component" value="Unassembled WGS sequence"/>
</dbReference>
<accession>A0A078GYT6</accession>
<name>A0A078GYT6_BRANA</name>
<dbReference type="STRING" id="3708.A0A078GYT6"/>